<dbReference type="PATRIC" id="fig|1423753.3.peg.1418"/>
<dbReference type="EMBL" id="AZFS01000064">
    <property type="protein sequence ID" value="KRL93477.1"/>
    <property type="molecule type" value="Genomic_DNA"/>
</dbReference>
<keyword evidence="2" id="KW-1185">Reference proteome</keyword>
<dbReference type="Proteomes" id="UP000051580">
    <property type="component" value="Unassembled WGS sequence"/>
</dbReference>
<reference evidence="1 2" key="1">
    <citation type="journal article" date="2015" name="Genome Announc.">
        <title>Expanding the biotechnology potential of lactobacilli through comparative genomics of 213 strains and associated genera.</title>
        <authorList>
            <person name="Sun Z."/>
            <person name="Harris H.M."/>
            <person name="McCann A."/>
            <person name="Guo C."/>
            <person name="Argimon S."/>
            <person name="Zhang W."/>
            <person name="Yang X."/>
            <person name="Jeffery I.B."/>
            <person name="Cooney J.C."/>
            <person name="Kagawa T.F."/>
            <person name="Liu W."/>
            <person name="Song Y."/>
            <person name="Salvetti E."/>
            <person name="Wrobel A."/>
            <person name="Rasinkangas P."/>
            <person name="Parkhill J."/>
            <person name="Rea M.C."/>
            <person name="O'Sullivan O."/>
            <person name="Ritari J."/>
            <person name="Douillard F.P."/>
            <person name="Paul Ross R."/>
            <person name="Yang R."/>
            <person name="Briner A.E."/>
            <person name="Felis G.E."/>
            <person name="de Vos W.M."/>
            <person name="Barrangou R."/>
            <person name="Klaenhammer T.R."/>
            <person name="Caufield P.W."/>
            <person name="Cui Y."/>
            <person name="Zhang H."/>
            <person name="O'Toole P.W."/>
        </authorList>
    </citation>
    <scope>NUCLEOTIDE SEQUENCE [LARGE SCALE GENOMIC DNA]</scope>
    <source>
        <strain evidence="1 2">DSM 16381</strain>
    </source>
</reference>
<evidence type="ECO:0000313" key="1">
    <source>
        <dbReference type="EMBL" id="KRL93477.1"/>
    </source>
</evidence>
<dbReference type="AlphaFoldDB" id="A0A0R1UR95"/>
<sequence>MLGTFIAALGNVKASANETSQETAVGENFVNSFNDNKFTLSDSSITAKVNSWENENATTLKDAQDYANTRSENVSVSKEATVKTLTNKSGDTYYVAYYDVTGANIKKGSYLSLFYKTNGQLTNTSMVMGVSSSVGVNAYIYGNGKQTFAATLDEDGNVLSSSTNSSTNFAAKKGNGMRLMAAAKKKKKKTKKSWMSCMGKCLSGMGVPTWILGAVGAGCAIVCIGTAGTGCAACVSAVGAGYGTEVFHCAHYKC</sequence>
<evidence type="ECO:0000313" key="2">
    <source>
        <dbReference type="Proteomes" id="UP000051580"/>
    </source>
</evidence>
<accession>A0A0R1UR95</accession>
<name>A0A0R1UR95_9LACO</name>
<protein>
    <submittedName>
        <fullName evidence="1">Uncharacterized protein</fullName>
    </submittedName>
</protein>
<organism evidence="1 2">
    <name type="scientific">Levilactobacillus hammesii DSM 16381</name>
    <dbReference type="NCBI Taxonomy" id="1423753"/>
    <lineage>
        <taxon>Bacteria</taxon>
        <taxon>Bacillati</taxon>
        <taxon>Bacillota</taxon>
        <taxon>Bacilli</taxon>
        <taxon>Lactobacillales</taxon>
        <taxon>Lactobacillaceae</taxon>
        <taxon>Levilactobacillus</taxon>
    </lineage>
</organism>
<proteinExistence type="predicted"/>
<comment type="caution">
    <text evidence="1">The sequence shown here is derived from an EMBL/GenBank/DDBJ whole genome shotgun (WGS) entry which is preliminary data.</text>
</comment>
<gene>
    <name evidence="1" type="ORF">FD28_GL001363</name>
</gene>